<reference evidence="1 2" key="1">
    <citation type="submission" date="2020-12" db="EMBL/GenBank/DDBJ databases">
        <title>Geomonas sp. Red259, isolated from paddy soil.</title>
        <authorList>
            <person name="Xu Z."/>
            <person name="Zhang Z."/>
            <person name="Masuda Y."/>
            <person name="Itoh H."/>
            <person name="Senoo K."/>
        </authorList>
    </citation>
    <scope>NUCLEOTIDE SEQUENCE [LARGE SCALE GENOMIC DNA]</scope>
    <source>
        <strain evidence="1 2">Red259</strain>
    </source>
</reference>
<dbReference type="EMBL" id="JAEMHK010000004">
    <property type="protein sequence ID" value="MBJ6799871.1"/>
    <property type="molecule type" value="Genomic_DNA"/>
</dbReference>
<organism evidence="1 2">
    <name type="scientific">Geomonas propionica</name>
    <dbReference type="NCBI Taxonomy" id="2798582"/>
    <lineage>
        <taxon>Bacteria</taxon>
        <taxon>Pseudomonadati</taxon>
        <taxon>Thermodesulfobacteriota</taxon>
        <taxon>Desulfuromonadia</taxon>
        <taxon>Geobacterales</taxon>
        <taxon>Geobacteraceae</taxon>
        <taxon>Geomonas</taxon>
    </lineage>
</organism>
<name>A0ABS0YPG8_9BACT</name>
<dbReference type="InterPro" id="IPR054257">
    <property type="entry name" value="DUF6988"/>
</dbReference>
<protein>
    <submittedName>
        <fullName evidence="1">Uncharacterized protein</fullName>
    </submittedName>
</protein>
<evidence type="ECO:0000313" key="2">
    <source>
        <dbReference type="Proteomes" id="UP000641025"/>
    </source>
</evidence>
<accession>A0ABS0YPG8</accession>
<sequence>MSNLIQKSKSISAFIDDSIHGARISTGKRDLIAGGCFDVVLEHQKSITLLVEAHLFGSGFALLRAVFEGYVRGLWILYAASDEDVIKFFEDKVDISVAQMINKIEELPSFDVHVLSTIKGSSFSSMCSYTHGGWSQIGRRFNNKYIESNYSEEEVDEVLDFANILALLAAHEISKMTNNQDIVKKVTMFFMQSTQ</sequence>
<dbReference type="RefSeq" id="WP_199394388.1">
    <property type="nucleotide sequence ID" value="NZ_JAEMHK010000004.1"/>
</dbReference>
<proteinExistence type="predicted"/>
<evidence type="ECO:0000313" key="1">
    <source>
        <dbReference type="EMBL" id="MBJ6799871.1"/>
    </source>
</evidence>
<keyword evidence="2" id="KW-1185">Reference proteome</keyword>
<dbReference type="Proteomes" id="UP000641025">
    <property type="component" value="Unassembled WGS sequence"/>
</dbReference>
<dbReference type="Pfam" id="PF22491">
    <property type="entry name" value="DUF6988"/>
    <property type="match status" value="1"/>
</dbReference>
<gene>
    <name evidence="1" type="ORF">JFN90_06935</name>
</gene>
<comment type="caution">
    <text evidence="1">The sequence shown here is derived from an EMBL/GenBank/DDBJ whole genome shotgun (WGS) entry which is preliminary data.</text>
</comment>